<evidence type="ECO:0000256" key="5">
    <source>
        <dbReference type="ARBA" id="ARBA00022485"/>
    </source>
</evidence>
<feature type="domain" description="ACT" evidence="13">
    <location>
        <begin position="150"/>
        <end position="220"/>
    </location>
</feature>
<accession>A0A926ICU8</accession>
<evidence type="ECO:0000256" key="3">
    <source>
        <dbReference type="ARBA" id="ARBA00008636"/>
    </source>
</evidence>
<dbReference type="GO" id="GO:0046872">
    <property type="term" value="F:metal ion binding"/>
    <property type="evidence" value="ECO:0007669"/>
    <property type="project" value="UniProtKB-UniRule"/>
</dbReference>
<dbReference type="GO" id="GO:0006094">
    <property type="term" value="P:gluconeogenesis"/>
    <property type="evidence" value="ECO:0007669"/>
    <property type="project" value="UniProtKB-UniRule"/>
</dbReference>
<evidence type="ECO:0000259" key="13">
    <source>
        <dbReference type="PROSITE" id="PS51671"/>
    </source>
</evidence>
<evidence type="ECO:0000256" key="2">
    <source>
        <dbReference type="ARBA" id="ARBA00004742"/>
    </source>
</evidence>
<reference evidence="14" key="1">
    <citation type="submission" date="2020-08" db="EMBL/GenBank/DDBJ databases">
        <title>Genome public.</title>
        <authorList>
            <person name="Liu C."/>
            <person name="Sun Q."/>
        </authorList>
    </citation>
    <scope>NUCLEOTIDE SEQUENCE</scope>
    <source>
        <strain evidence="14">NSJ-12</strain>
    </source>
</reference>
<dbReference type="Pfam" id="PF03315">
    <property type="entry name" value="SDH_beta"/>
    <property type="match status" value="1"/>
</dbReference>
<dbReference type="InterPro" id="IPR002912">
    <property type="entry name" value="ACT_dom"/>
</dbReference>
<dbReference type="PANTHER" id="PTHR30182">
    <property type="entry name" value="L-SERINE DEHYDRATASE"/>
    <property type="match status" value="1"/>
</dbReference>
<dbReference type="PROSITE" id="PS51671">
    <property type="entry name" value="ACT"/>
    <property type="match status" value="1"/>
</dbReference>
<evidence type="ECO:0000256" key="9">
    <source>
        <dbReference type="ARBA" id="ARBA00023239"/>
    </source>
</evidence>
<proteinExistence type="inferred from homology"/>
<keyword evidence="6 11" id="KW-0479">Metal-binding</keyword>
<comment type="caution">
    <text evidence="14">The sequence shown here is derived from an EMBL/GenBank/DDBJ whole genome shotgun (WGS) entry which is preliminary data.</text>
</comment>
<dbReference type="EMBL" id="JACRSY010000002">
    <property type="protein sequence ID" value="MBC8578184.1"/>
    <property type="molecule type" value="Genomic_DNA"/>
</dbReference>
<comment type="cofactor">
    <cofactor evidence="1 12">
        <name>[4Fe-4S] cluster</name>
        <dbReference type="ChEBI" id="CHEBI:49883"/>
    </cofactor>
</comment>
<dbReference type="InterPro" id="IPR029009">
    <property type="entry name" value="ASB_dom_sf"/>
</dbReference>
<dbReference type="Proteomes" id="UP000655830">
    <property type="component" value="Unassembled WGS sequence"/>
</dbReference>
<comment type="catalytic activity">
    <reaction evidence="10 11 12">
        <text>L-serine = pyruvate + NH4(+)</text>
        <dbReference type="Rhea" id="RHEA:19169"/>
        <dbReference type="ChEBI" id="CHEBI:15361"/>
        <dbReference type="ChEBI" id="CHEBI:28938"/>
        <dbReference type="ChEBI" id="CHEBI:33384"/>
        <dbReference type="EC" id="4.3.1.17"/>
    </reaction>
</comment>
<dbReference type="SUPFAM" id="SSF55021">
    <property type="entry name" value="ACT-like"/>
    <property type="match status" value="1"/>
</dbReference>
<evidence type="ECO:0000256" key="6">
    <source>
        <dbReference type="ARBA" id="ARBA00022723"/>
    </source>
</evidence>
<dbReference type="CDD" id="cd04903">
    <property type="entry name" value="ACT_LSD"/>
    <property type="match status" value="1"/>
</dbReference>
<dbReference type="Gene3D" id="3.30.70.260">
    <property type="match status" value="1"/>
</dbReference>
<dbReference type="InterPro" id="IPR005131">
    <property type="entry name" value="Ser_deHydtase_bsu"/>
</dbReference>
<dbReference type="InterPro" id="IPR051318">
    <property type="entry name" value="Fe-S_L-Ser"/>
</dbReference>
<evidence type="ECO:0000256" key="12">
    <source>
        <dbReference type="RuleBase" id="RU366059"/>
    </source>
</evidence>
<dbReference type="Gene3D" id="3.30.1330.90">
    <property type="entry name" value="D-3-phosphoglycerate dehydrogenase, domain 3"/>
    <property type="match status" value="1"/>
</dbReference>
<dbReference type="NCBIfam" id="TIGR00719">
    <property type="entry name" value="sda_beta"/>
    <property type="match status" value="1"/>
</dbReference>
<keyword evidence="7 11" id="KW-0408">Iron</keyword>
<evidence type="ECO:0000256" key="1">
    <source>
        <dbReference type="ARBA" id="ARBA00001966"/>
    </source>
</evidence>
<evidence type="ECO:0000256" key="4">
    <source>
        <dbReference type="ARBA" id="ARBA00022432"/>
    </source>
</evidence>
<evidence type="ECO:0000256" key="11">
    <source>
        <dbReference type="PIRNR" id="PIRNR036692"/>
    </source>
</evidence>
<organism evidence="14 15">
    <name type="scientific">Zhenhengia yiwuensis</name>
    <dbReference type="NCBI Taxonomy" id="2763666"/>
    <lineage>
        <taxon>Bacteria</taxon>
        <taxon>Bacillati</taxon>
        <taxon>Bacillota</taxon>
        <taxon>Clostridia</taxon>
        <taxon>Lachnospirales</taxon>
        <taxon>Lachnospiraceae</taxon>
        <taxon>Zhenhengia</taxon>
    </lineage>
</organism>
<sequence length="220" mass="24293">MKEISIFDVIGPNMIGPSSSHTAGAVRIALLVRKLIQGEIREVKFILYGSFAQTYKGHGTDKALVAGILGMDTEDERIKDAFTYAKEAGLCYTFEPNTIKHTDHPNTVEVIVVDDKGETTSVVGASIGGGNVRIDQINGVDVEFTGEYCTMIIKQQDTPGVVAYITSSLSEYNINIAFMRLYREDKGAFAFTIIETDEHIDERVQDKIREHASILSVRII</sequence>
<evidence type="ECO:0000256" key="10">
    <source>
        <dbReference type="ARBA" id="ARBA00049406"/>
    </source>
</evidence>
<dbReference type="SUPFAM" id="SSF143548">
    <property type="entry name" value="Serine metabolism enzymes domain"/>
    <property type="match status" value="1"/>
</dbReference>
<keyword evidence="5 11" id="KW-0004">4Fe-4S</keyword>
<keyword evidence="8 11" id="KW-0411">Iron-sulfur</keyword>
<keyword evidence="4 11" id="KW-0312">Gluconeogenesis</keyword>
<dbReference type="InterPro" id="IPR045865">
    <property type="entry name" value="ACT-like_dom_sf"/>
</dbReference>
<keyword evidence="9 11" id="KW-0456">Lyase</keyword>
<dbReference type="PANTHER" id="PTHR30182:SF12">
    <property type="entry name" value="L-SERINE DEHYDRATASE, BETA CHAIN-RELATED"/>
    <property type="match status" value="1"/>
</dbReference>
<name>A0A926ICU8_9FIRM</name>
<protein>
    <recommendedName>
        <fullName evidence="11">L-serine deaminase</fullName>
    </recommendedName>
</protein>
<dbReference type="Pfam" id="PF01842">
    <property type="entry name" value="ACT"/>
    <property type="match status" value="1"/>
</dbReference>
<dbReference type="InterPro" id="IPR004643">
    <property type="entry name" value="Fe-S_L-Ser_bsu"/>
</dbReference>
<dbReference type="GO" id="GO:0051539">
    <property type="term" value="F:4 iron, 4 sulfur cluster binding"/>
    <property type="evidence" value="ECO:0007669"/>
    <property type="project" value="UniProtKB-UniRule"/>
</dbReference>
<evidence type="ECO:0000313" key="15">
    <source>
        <dbReference type="Proteomes" id="UP000655830"/>
    </source>
</evidence>
<evidence type="ECO:0000313" key="14">
    <source>
        <dbReference type="EMBL" id="MBC8578184.1"/>
    </source>
</evidence>
<gene>
    <name evidence="14" type="primary">sdaAB</name>
    <name evidence="14" type="ORF">H8718_01340</name>
</gene>
<dbReference type="PIRSF" id="PIRSF036692">
    <property type="entry name" value="SDH_B"/>
    <property type="match status" value="1"/>
</dbReference>
<keyword evidence="15" id="KW-1185">Reference proteome</keyword>
<comment type="similarity">
    <text evidence="3 11 12">Belongs to the iron-sulfur dependent L-serine dehydratase family.</text>
</comment>
<evidence type="ECO:0000256" key="8">
    <source>
        <dbReference type="ARBA" id="ARBA00023014"/>
    </source>
</evidence>
<dbReference type="GO" id="GO:0003941">
    <property type="term" value="F:L-serine ammonia-lyase activity"/>
    <property type="evidence" value="ECO:0007669"/>
    <property type="project" value="UniProtKB-UniRule"/>
</dbReference>
<evidence type="ECO:0000256" key="7">
    <source>
        <dbReference type="ARBA" id="ARBA00023004"/>
    </source>
</evidence>
<dbReference type="RefSeq" id="WP_177669193.1">
    <property type="nucleotide sequence ID" value="NZ_JACRSY010000002.1"/>
</dbReference>
<comment type="pathway">
    <text evidence="2 11">Carbohydrate biosynthesis; gluconeogenesis.</text>
</comment>
<dbReference type="AlphaFoldDB" id="A0A926ICU8"/>